<name>A0A4R2CCR9_SHIGR</name>
<protein>
    <submittedName>
        <fullName evidence="1">Uncharacterized protein</fullName>
    </submittedName>
</protein>
<accession>A0A4R2CCR9</accession>
<keyword evidence="2" id="KW-1185">Reference proteome</keyword>
<comment type="caution">
    <text evidence="1">The sequence shown here is derived from an EMBL/GenBank/DDBJ whole genome shotgun (WGS) entry which is preliminary data.</text>
</comment>
<dbReference type="EMBL" id="SLVX01000019">
    <property type="protein sequence ID" value="TCN38567.1"/>
    <property type="molecule type" value="Genomic_DNA"/>
</dbReference>
<gene>
    <name evidence="1" type="ORF">EV665_11980</name>
</gene>
<evidence type="ECO:0000313" key="2">
    <source>
        <dbReference type="Proteomes" id="UP000295351"/>
    </source>
</evidence>
<dbReference type="AlphaFoldDB" id="A0A4R2CCR9"/>
<reference evidence="1 2" key="1">
    <citation type="submission" date="2019-03" db="EMBL/GenBank/DDBJ databases">
        <title>Genomic Encyclopedia of Type Strains, Phase IV (KMG-IV): sequencing the most valuable type-strain genomes for metagenomic binning, comparative biology and taxonomic classification.</title>
        <authorList>
            <person name="Goeker M."/>
        </authorList>
    </citation>
    <scope>NUCLEOTIDE SEQUENCE [LARGE SCALE GENOMIC DNA]</scope>
    <source>
        <strain evidence="1 2">DSM 18401</strain>
    </source>
</reference>
<sequence length="37" mass="3769">MIVLGLGATVIAAATLAAIYLLLDIDAGRIPAKGRVF</sequence>
<evidence type="ECO:0000313" key="1">
    <source>
        <dbReference type="EMBL" id="TCN38567.1"/>
    </source>
</evidence>
<proteinExistence type="predicted"/>
<organism evidence="1 2">
    <name type="scientific">Shinella granuli</name>
    <dbReference type="NCBI Taxonomy" id="323621"/>
    <lineage>
        <taxon>Bacteria</taxon>
        <taxon>Pseudomonadati</taxon>
        <taxon>Pseudomonadota</taxon>
        <taxon>Alphaproteobacteria</taxon>
        <taxon>Hyphomicrobiales</taxon>
        <taxon>Rhizobiaceae</taxon>
        <taxon>Shinella</taxon>
    </lineage>
</organism>
<dbReference type="Proteomes" id="UP000295351">
    <property type="component" value="Unassembled WGS sequence"/>
</dbReference>